<keyword evidence="3" id="KW-1185">Reference proteome</keyword>
<evidence type="ECO:0000256" key="1">
    <source>
        <dbReference type="SAM" id="MobiDB-lite"/>
    </source>
</evidence>
<evidence type="ECO:0000313" key="3">
    <source>
        <dbReference type="Proteomes" id="UP001187192"/>
    </source>
</evidence>
<feature type="compositionally biased region" description="Polar residues" evidence="1">
    <location>
        <begin position="117"/>
        <end position="126"/>
    </location>
</feature>
<evidence type="ECO:0000313" key="2">
    <source>
        <dbReference type="EMBL" id="GMN72054.1"/>
    </source>
</evidence>
<dbReference type="Proteomes" id="UP001187192">
    <property type="component" value="Unassembled WGS sequence"/>
</dbReference>
<reference evidence="2" key="1">
    <citation type="submission" date="2023-07" db="EMBL/GenBank/DDBJ databases">
        <title>draft genome sequence of fig (Ficus carica).</title>
        <authorList>
            <person name="Takahashi T."/>
            <person name="Nishimura K."/>
        </authorList>
    </citation>
    <scope>NUCLEOTIDE SEQUENCE</scope>
</reference>
<protein>
    <submittedName>
        <fullName evidence="2">Uncharacterized protein</fullName>
    </submittedName>
</protein>
<organism evidence="2 3">
    <name type="scientific">Ficus carica</name>
    <name type="common">Common fig</name>
    <dbReference type="NCBI Taxonomy" id="3494"/>
    <lineage>
        <taxon>Eukaryota</taxon>
        <taxon>Viridiplantae</taxon>
        <taxon>Streptophyta</taxon>
        <taxon>Embryophyta</taxon>
        <taxon>Tracheophyta</taxon>
        <taxon>Spermatophyta</taxon>
        <taxon>Magnoliopsida</taxon>
        <taxon>eudicotyledons</taxon>
        <taxon>Gunneridae</taxon>
        <taxon>Pentapetalae</taxon>
        <taxon>rosids</taxon>
        <taxon>fabids</taxon>
        <taxon>Rosales</taxon>
        <taxon>Moraceae</taxon>
        <taxon>Ficeae</taxon>
        <taxon>Ficus</taxon>
    </lineage>
</organism>
<dbReference type="AlphaFoldDB" id="A0AA88EC90"/>
<comment type="caution">
    <text evidence="2">The sequence shown here is derived from an EMBL/GenBank/DDBJ whole genome shotgun (WGS) entry which is preliminary data.</text>
</comment>
<name>A0AA88EC90_FICCA</name>
<accession>A0AA88EC90</accession>
<feature type="region of interest" description="Disordered" evidence="1">
    <location>
        <begin position="1"/>
        <end position="27"/>
    </location>
</feature>
<gene>
    <name evidence="2" type="ORF">TIFTF001_055208</name>
</gene>
<proteinExistence type="predicted"/>
<dbReference type="EMBL" id="BTGU01016691">
    <property type="protein sequence ID" value="GMN72054.1"/>
    <property type="molecule type" value="Genomic_DNA"/>
</dbReference>
<sequence length="138" mass="15504">MAEREHQEELPQGSLVDHQDASASEANSQIANLTRLVEDLTRKYNSQQSQMENITTENQILKNQLMSINSQAAYSYYYNPYVGYSAAANAGGWNQATPQYLQGTRNATHSLVAPMQPLSTPRNTTGNKRRAQQQQQQQ</sequence>
<feature type="region of interest" description="Disordered" evidence="1">
    <location>
        <begin position="115"/>
        <end position="138"/>
    </location>
</feature>